<accession>A0AAD4HFW1</accession>
<gene>
    <name evidence="1" type="ORF">F5891DRAFT_1175315</name>
</gene>
<dbReference type="AlphaFoldDB" id="A0AAD4HFW1"/>
<dbReference type="GeneID" id="64660008"/>
<protein>
    <submittedName>
        <fullName evidence="1">Uncharacterized protein</fullName>
    </submittedName>
</protein>
<evidence type="ECO:0000313" key="1">
    <source>
        <dbReference type="EMBL" id="KAG1896115.1"/>
    </source>
</evidence>
<reference evidence="1" key="1">
    <citation type="journal article" date="2020" name="New Phytol.">
        <title>Comparative genomics reveals dynamic genome evolution in host specialist ectomycorrhizal fungi.</title>
        <authorList>
            <person name="Lofgren L.A."/>
            <person name="Nguyen N.H."/>
            <person name="Vilgalys R."/>
            <person name="Ruytinx J."/>
            <person name="Liao H.L."/>
            <person name="Branco S."/>
            <person name="Kuo A."/>
            <person name="LaButti K."/>
            <person name="Lipzen A."/>
            <person name="Andreopoulos W."/>
            <person name="Pangilinan J."/>
            <person name="Riley R."/>
            <person name="Hundley H."/>
            <person name="Na H."/>
            <person name="Barry K."/>
            <person name="Grigoriev I.V."/>
            <person name="Stajich J.E."/>
            <person name="Kennedy P.G."/>
        </authorList>
    </citation>
    <scope>NUCLEOTIDE SEQUENCE</scope>
    <source>
        <strain evidence="1">FC203</strain>
    </source>
</reference>
<evidence type="ECO:0000313" key="2">
    <source>
        <dbReference type="Proteomes" id="UP001195769"/>
    </source>
</evidence>
<sequence>MWNTIVGRHAHKTIAGSLGIATVTARFAPIVIWATDIIDAANATVKARKKKRIVCLSERVCVTVENKQMRESNDILDCRYVVRRSSLRSFNNANAGMLLISSNYNQMRRTSWRWQGICEFHNDLQYEFSKTWHHYVAHQTRTHLGTLCYRFKDRYTQELARMLLRANWLVCLWIARQSGNH</sequence>
<dbReference type="EMBL" id="JABBWK010000058">
    <property type="protein sequence ID" value="KAG1896115.1"/>
    <property type="molecule type" value="Genomic_DNA"/>
</dbReference>
<name>A0AAD4HFW1_9AGAM</name>
<dbReference type="RefSeq" id="XP_041221691.1">
    <property type="nucleotide sequence ID" value="XM_041365710.1"/>
</dbReference>
<dbReference type="Proteomes" id="UP001195769">
    <property type="component" value="Unassembled WGS sequence"/>
</dbReference>
<comment type="caution">
    <text evidence="1">The sequence shown here is derived from an EMBL/GenBank/DDBJ whole genome shotgun (WGS) entry which is preliminary data.</text>
</comment>
<keyword evidence="2" id="KW-1185">Reference proteome</keyword>
<proteinExistence type="predicted"/>
<organism evidence="1 2">
    <name type="scientific">Suillus fuscotomentosus</name>
    <dbReference type="NCBI Taxonomy" id="1912939"/>
    <lineage>
        <taxon>Eukaryota</taxon>
        <taxon>Fungi</taxon>
        <taxon>Dikarya</taxon>
        <taxon>Basidiomycota</taxon>
        <taxon>Agaricomycotina</taxon>
        <taxon>Agaricomycetes</taxon>
        <taxon>Agaricomycetidae</taxon>
        <taxon>Boletales</taxon>
        <taxon>Suillineae</taxon>
        <taxon>Suillaceae</taxon>
        <taxon>Suillus</taxon>
    </lineage>
</organism>